<feature type="region of interest" description="Disordered" evidence="1">
    <location>
        <begin position="1"/>
        <end position="177"/>
    </location>
</feature>
<comment type="caution">
    <text evidence="2">The sequence shown here is derived from an EMBL/GenBank/DDBJ whole genome shotgun (WGS) entry which is preliminary data.</text>
</comment>
<feature type="compositionally biased region" description="Low complexity" evidence="1">
    <location>
        <begin position="32"/>
        <end position="43"/>
    </location>
</feature>
<name>A0A9D3T9L5_MEGAT</name>
<dbReference type="EMBL" id="JAFDVH010000005">
    <property type="protein sequence ID" value="KAG7478329.1"/>
    <property type="molecule type" value="Genomic_DNA"/>
</dbReference>
<proteinExistence type="predicted"/>
<dbReference type="Proteomes" id="UP001046870">
    <property type="component" value="Chromosome 5"/>
</dbReference>
<evidence type="ECO:0000313" key="3">
    <source>
        <dbReference type="Proteomes" id="UP001046870"/>
    </source>
</evidence>
<evidence type="ECO:0000256" key="1">
    <source>
        <dbReference type="SAM" id="MobiDB-lite"/>
    </source>
</evidence>
<feature type="compositionally biased region" description="Polar residues" evidence="1">
    <location>
        <begin position="164"/>
        <end position="177"/>
    </location>
</feature>
<evidence type="ECO:0000313" key="2">
    <source>
        <dbReference type="EMBL" id="KAG7478329.1"/>
    </source>
</evidence>
<accession>A0A9D3T9L5</accession>
<feature type="compositionally biased region" description="Low complexity" evidence="1">
    <location>
        <begin position="70"/>
        <end position="93"/>
    </location>
</feature>
<keyword evidence="3" id="KW-1185">Reference proteome</keyword>
<dbReference type="OrthoDB" id="8934411at2759"/>
<organism evidence="2 3">
    <name type="scientific">Megalops atlanticus</name>
    <name type="common">Tarpon</name>
    <name type="synonym">Clupea gigantea</name>
    <dbReference type="NCBI Taxonomy" id="7932"/>
    <lineage>
        <taxon>Eukaryota</taxon>
        <taxon>Metazoa</taxon>
        <taxon>Chordata</taxon>
        <taxon>Craniata</taxon>
        <taxon>Vertebrata</taxon>
        <taxon>Euteleostomi</taxon>
        <taxon>Actinopterygii</taxon>
        <taxon>Neopterygii</taxon>
        <taxon>Teleostei</taxon>
        <taxon>Elopiformes</taxon>
        <taxon>Megalopidae</taxon>
        <taxon>Megalops</taxon>
    </lineage>
</organism>
<protein>
    <submittedName>
        <fullName evidence="2">Uncharacterized protein</fullName>
    </submittedName>
</protein>
<gene>
    <name evidence="2" type="ORF">MATL_G00079330</name>
</gene>
<feature type="compositionally biased region" description="Basic and acidic residues" evidence="1">
    <location>
        <begin position="135"/>
        <end position="163"/>
    </location>
</feature>
<sequence length="177" mass="18864">MNFIKSLAKGGKEAEGTAKPEKEQKPAKAEKNTAAQAAAPQPTESKEQDPNTKDSTSTFSKIFRQKSLKDTQPTTTTAAAQEADAAKANKTAPPVEAAESKAKVSKNDAPKATLNEPQTAASKPKDSAFSKLFRTKADPSKAKTLEAKAENPAKQEEKKHDKSSLTSCFKTTGSKKQ</sequence>
<dbReference type="AlphaFoldDB" id="A0A9D3T9L5"/>
<reference evidence="2" key="1">
    <citation type="submission" date="2021-01" db="EMBL/GenBank/DDBJ databases">
        <authorList>
            <person name="Zahm M."/>
            <person name="Roques C."/>
            <person name="Cabau C."/>
            <person name="Klopp C."/>
            <person name="Donnadieu C."/>
            <person name="Jouanno E."/>
            <person name="Lampietro C."/>
            <person name="Louis A."/>
            <person name="Herpin A."/>
            <person name="Echchiki A."/>
            <person name="Berthelot C."/>
            <person name="Parey E."/>
            <person name="Roest-Crollius H."/>
            <person name="Braasch I."/>
            <person name="Postlethwait J."/>
            <person name="Bobe J."/>
            <person name="Montfort J."/>
            <person name="Bouchez O."/>
            <person name="Begum T."/>
            <person name="Mejri S."/>
            <person name="Adams A."/>
            <person name="Chen W.-J."/>
            <person name="Guiguen Y."/>
        </authorList>
    </citation>
    <scope>NUCLEOTIDE SEQUENCE</scope>
    <source>
        <strain evidence="2">YG-15Mar2019-1</strain>
        <tissue evidence="2">Brain</tissue>
    </source>
</reference>
<feature type="compositionally biased region" description="Basic and acidic residues" evidence="1">
    <location>
        <begin position="10"/>
        <end position="31"/>
    </location>
</feature>
<feature type="compositionally biased region" description="Basic and acidic residues" evidence="1">
    <location>
        <begin position="98"/>
        <end position="109"/>
    </location>
</feature>